<proteinExistence type="inferred from homology"/>
<dbReference type="PANTHER" id="PTHR42693">
    <property type="entry name" value="ARYLSULFATASE FAMILY MEMBER"/>
    <property type="match status" value="1"/>
</dbReference>
<dbReference type="RefSeq" id="WP_200501533.1">
    <property type="nucleotide sequence ID" value="NZ_JAEDAJ010000002.1"/>
</dbReference>
<dbReference type="Pfam" id="PF00884">
    <property type="entry name" value="Sulfatase"/>
    <property type="match status" value="1"/>
</dbReference>
<evidence type="ECO:0000256" key="4">
    <source>
        <dbReference type="ARBA" id="ARBA00022837"/>
    </source>
</evidence>
<dbReference type="InterPro" id="IPR017850">
    <property type="entry name" value="Alkaline_phosphatase_core_sf"/>
</dbReference>
<dbReference type="EMBL" id="JAEDAJ010000002">
    <property type="protein sequence ID" value="MBK0330888.1"/>
    <property type="molecule type" value="Genomic_DNA"/>
</dbReference>
<evidence type="ECO:0000313" key="8">
    <source>
        <dbReference type="Proteomes" id="UP000612352"/>
    </source>
</evidence>
<dbReference type="PANTHER" id="PTHR42693:SF53">
    <property type="entry name" value="ENDO-4-O-SULFATASE"/>
    <property type="match status" value="1"/>
</dbReference>
<dbReference type="SUPFAM" id="SSF53649">
    <property type="entry name" value="Alkaline phosphatase-like"/>
    <property type="match status" value="1"/>
</dbReference>
<sequence length="562" mass="63120">MTHEKTQSPPRRPNILWITTHDINPHLGCYAGAYPGAEHAVTPHLDDLASEGLRFDNAFASAPICAPSRSAIITGCHPASIGTIHMRSKAVPPAGVRMFTEHFREAGYYVTNNSFTDFQMATPSSAFDECSDTAHWRDRPDPDQPFFATFHGLITHESQIHLDEESFEERVPHVRPEDRHAPEDVELPPYYPDTQVFRVAWARYLDLIGEMDHWVGTILQQLEDDGLAQSTIVVFWSDHGRGMPRAKRWANDSGLHEPLIIRWPGRITPGARTEALVHLMDLAPSMLAAAGLEVPDHMQARPFLDSSGRLDEHTNDYVFASRDRMGDLHDMSRTVRDSRYRYIRHYHPDRSPMQHCTYPDGLSTWAEMRRLATAEVTQRAIGDLPSSLTPLQRTLVAPSKPEEELYDLLEDPHEEHDLTGDREHAETLARLSTALTDWQERIGDLGFLTEDELQERWRPGGDWPRTPEPEVVVAHGAVEARCSESSATIIWTDDPPAAHEPEVPPSAADSMGSPRNAIGSPVPDGRAWRIHCAASPIPADRPAWVRAVRLGWQPSADVALRH</sequence>
<dbReference type="CDD" id="cd16027">
    <property type="entry name" value="SGSH"/>
    <property type="match status" value="1"/>
</dbReference>
<dbReference type="InterPro" id="IPR050738">
    <property type="entry name" value="Sulfatase"/>
</dbReference>
<organism evidence="7 8">
    <name type="scientific">Brachybacterium halotolerans</name>
    <dbReference type="NCBI Taxonomy" id="2795215"/>
    <lineage>
        <taxon>Bacteria</taxon>
        <taxon>Bacillati</taxon>
        <taxon>Actinomycetota</taxon>
        <taxon>Actinomycetes</taxon>
        <taxon>Micrococcales</taxon>
        <taxon>Dermabacteraceae</taxon>
        <taxon>Brachybacterium</taxon>
    </lineage>
</organism>
<dbReference type="Proteomes" id="UP000612352">
    <property type="component" value="Unassembled WGS sequence"/>
</dbReference>
<evidence type="ECO:0000259" key="6">
    <source>
        <dbReference type="Pfam" id="PF00884"/>
    </source>
</evidence>
<protein>
    <submittedName>
        <fullName evidence="7">Sulfatase</fullName>
    </submittedName>
</protein>
<feature type="region of interest" description="Disordered" evidence="5">
    <location>
        <begin position="492"/>
        <end position="517"/>
    </location>
</feature>
<keyword evidence="2" id="KW-0479">Metal-binding</keyword>
<keyword evidence="8" id="KW-1185">Reference proteome</keyword>
<gene>
    <name evidence="7" type="ORF">I8D64_05670</name>
</gene>
<dbReference type="InterPro" id="IPR024607">
    <property type="entry name" value="Sulfatase_CS"/>
</dbReference>
<evidence type="ECO:0000256" key="1">
    <source>
        <dbReference type="ARBA" id="ARBA00008779"/>
    </source>
</evidence>
<dbReference type="Gene3D" id="3.40.720.10">
    <property type="entry name" value="Alkaline Phosphatase, subunit A"/>
    <property type="match status" value="1"/>
</dbReference>
<evidence type="ECO:0000256" key="2">
    <source>
        <dbReference type="ARBA" id="ARBA00022723"/>
    </source>
</evidence>
<evidence type="ECO:0000256" key="5">
    <source>
        <dbReference type="SAM" id="MobiDB-lite"/>
    </source>
</evidence>
<dbReference type="InterPro" id="IPR000917">
    <property type="entry name" value="Sulfatase_N"/>
</dbReference>
<keyword evidence="3" id="KW-0378">Hydrolase</keyword>
<dbReference type="PROSITE" id="PS00523">
    <property type="entry name" value="SULFATASE_1"/>
    <property type="match status" value="1"/>
</dbReference>
<name>A0ABS1B8A7_9MICO</name>
<evidence type="ECO:0000313" key="7">
    <source>
        <dbReference type="EMBL" id="MBK0330888.1"/>
    </source>
</evidence>
<feature type="domain" description="Sulfatase N-terminal" evidence="6">
    <location>
        <begin position="13"/>
        <end position="291"/>
    </location>
</feature>
<keyword evidence="4" id="KW-0106">Calcium</keyword>
<comment type="caution">
    <text evidence="7">The sequence shown here is derived from an EMBL/GenBank/DDBJ whole genome shotgun (WGS) entry which is preliminary data.</text>
</comment>
<accession>A0ABS1B8A7</accession>
<evidence type="ECO:0000256" key="3">
    <source>
        <dbReference type="ARBA" id="ARBA00022801"/>
    </source>
</evidence>
<reference evidence="7 8" key="1">
    <citation type="submission" date="2020-12" db="EMBL/GenBank/DDBJ databases">
        <title>Brachybacterium sp. MASK1Z-5, whole genome shotgun sequence.</title>
        <authorList>
            <person name="Tuo L."/>
        </authorList>
    </citation>
    <scope>NUCLEOTIDE SEQUENCE [LARGE SCALE GENOMIC DNA]</scope>
    <source>
        <strain evidence="7 8">MASK1Z-5</strain>
    </source>
</reference>
<comment type="similarity">
    <text evidence="1">Belongs to the sulfatase family.</text>
</comment>